<dbReference type="PANTHER" id="PTHR14167">
    <property type="entry name" value="SH3 DOMAIN-CONTAINING"/>
    <property type="match status" value="1"/>
</dbReference>
<feature type="compositionally biased region" description="Polar residues" evidence="4">
    <location>
        <begin position="871"/>
        <end position="883"/>
    </location>
</feature>
<dbReference type="Pfam" id="PF14604">
    <property type="entry name" value="SH3_9"/>
    <property type="match status" value="1"/>
</dbReference>
<feature type="region of interest" description="Disordered" evidence="4">
    <location>
        <begin position="33"/>
        <end position="106"/>
    </location>
</feature>
<protein>
    <submittedName>
        <fullName evidence="6">Sorbin and SH3 domain-containing protein 1</fullName>
    </submittedName>
</protein>
<keyword evidence="7" id="KW-1185">Reference proteome</keyword>
<feature type="compositionally biased region" description="Basic and acidic residues" evidence="4">
    <location>
        <begin position="884"/>
        <end position="895"/>
    </location>
</feature>
<dbReference type="Pfam" id="PF00018">
    <property type="entry name" value="SH3_1"/>
    <property type="match status" value="2"/>
</dbReference>
<feature type="domain" description="SH3" evidence="5">
    <location>
        <begin position="1405"/>
        <end position="1464"/>
    </location>
</feature>
<dbReference type="CDD" id="cd11780">
    <property type="entry name" value="SH3_Sorbs_3"/>
    <property type="match status" value="1"/>
</dbReference>
<feature type="domain" description="SH3" evidence="5">
    <location>
        <begin position="1335"/>
        <end position="1395"/>
    </location>
</feature>
<dbReference type="InterPro" id="IPR036028">
    <property type="entry name" value="SH3-like_dom_sf"/>
</dbReference>
<sequence length="1591" mass="182336">MPMSTDKFTATKSIKKLSTGGTIKTADFSFSSNKLQKNAAKNDEKSVRLTVASSSNPKESAKLDGRSASRCQTPVKTNVTRTSRSCENKFSNRSKTSSKSTSNLSLARTSSTYSIDSCNSKKRSHQSKSLYVIKSSSKETVFPLTISGKSRKKKANTKEKNSTIETDNRTIEVTTQNSLIREHEKSFDEQFDEAIRINRTDSFFQHLFLRDIPSPPPSIVNCVSNNNSVQEKARLWDTLTKKKDPKSKHQSAYLTNKRAVSGSKFKTMEHERFRQSRSLSPQKLIRPKCLFYDSVSKYDSFTQISDEEENFGSFTHDRTDELTIKFKEPKPNVYLTEVVRPNSPVVIHGKQSIEYASRSISPVRDIRSPSCRRIQQRRTESFKTNQRANQQKIVRARSLGSSDRFDSHLLTRNSNTIHPNSYENHLTQCSHQKSERFKELNKFYSNLERVGQLERATSSTDLRPLRKEGELIDFNDWKQVRDHEKAEKELNQLVGKLRRDEKEKDFLFRPKYVEDMKWNELHDSGLRTKEKSVEDLKEIFQERDQEDKSMVNRQDANTVKDIYKPLWRGNSVLDLASSMVVKYNPPVKTSSSDDTRIGLSKKLISTLTKDQVAKIKNQLSEIYNNNGPVQSEKSNTSISDKFVINVSSTDPPKNRSLVVRSSSLVHREELLGPVLKRHQERLKESVRSEVINNVHEPRASRSVERYEDLIKREQNEMSEAEKKNIFFNISKEIQDKLYERRHKTMAPIVLAKETRGAIASNIARNTLSTPKNSLNCIANSEAKGVISNDVKAPDKTFLEAKNNLIEPANLNGDKTLKQLNTETVQKKIHYFEKKKEETPETTIYHAREYSSPDEEEIMRIIEDKMTKKKTVSTPVQGRSSSASDFRELFGERDPGPARTRTPSPTRGKSTLPPVNLSTSTSVESVFRSRSVSPVEQKNYKTYYNIVRTGDVQKMKDKFESLTYKPRRNIIEIPPRRFQSDPDLNKIKRLSSPEKTTVKTHEAGDVSWITHKFEVKNSISRGRSRVRRVISPIQKVPFKKDDRFMPHIDIISKTASLKREMTKSPNQVTNLWTGEVQKIKNKFESPDRLSLMGQMYTSTPDISELKDISNYLTGPWIAHRYPKARDNARSHVSPDKGPISTICRKRVSSRPCSTSPPRSKASVSSILKPFYDMFANQDCDPMKNRSISRYTPDKRVEAELLWRRLQKNGGAKSTVKFQDTEVVPPPPPIKGIPLTVDNRDPEPQHRYVESDVNIHYKTPVRYEFKDPLSEFESTYRQAEQMKKLYDEERQRKYLQEMQDLSNRRHTDNFTPSQKSPIALNRYDDFGSNVSPKAPSLPRTVARALYNFHGQTSSRELNFKKGDIIYIRREIDKNWFEGEHNAAVGLLPSNYVEIISRDGIRVTQKKASEGQARAKFNFHAQSAIELSLNKGELVALTRRVDDNWFEGRIANRKGIFPVSYVDVLTDIGTDLTPIQSSKPIGSPAAHSLTLTSSPNYETIRSNYSDLSGSYQPNGVLREMKTIQKTEVLHVDTDSEPVAYRAIYKYRPQNSDELDLQEGDIVYVLEKCDDGWFVGTSQRTGYFGTFPGNYVERN</sequence>
<dbReference type="CDD" id="cd11782">
    <property type="entry name" value="SH3_Sorbs_2"/>
    <property type="match status" value="1"/>
</dbReference>
<keyword evidence="2" id="KW-0677">Repeat</keyword>
<dbReference type="InterPro" id="IPR001452">
    <property type="entry name" value="SH3_domain"/>
</dbReference>
<dbReference type="PRINTS" id="PR00452">
    <property type="entry name" value="SH3DOMAIN"/>
</dbReference>
<dbReference type="PROSITE" id="PS50002">
    <property type="entry name" value="SH3"/>
    <property type="match status" value="3"/>
</dbReference>
<dbReference type="PRINTS" id="PR00499">
    <property type="entry name" value="P67PHOX"/>
</dbReference>
<dbReference type="CDD" id="cd11781">
    <property type="entry name" value="SH3_Sorbs_1"/>
    <property type="match status" value="1"/>
</dbReference>
<accession>A0A9Q0N2H9</accession>
<gene>
    <name evidence="6" type="primary">Sorbs1</name>
    <name evidence="6" type="ORF">Bhyg_06378</name>
</gene>
<feature type="domain" description="SH3" evidence="5">
    <location>
        <begin position="1532"/>
        <end position="1591"/>
    </location>
</feature>
<dbReference type="Proteomes" id="UP001151699">
    <property type="component" value="Chromosome B"/>
</dbReference>
<name>A0A9Q0N2H9_9DIPT</name>
<dbReference type="SUPFAM" id="SSF50044">
    <property type="entry name" value="SH3-domain"/>
    <property type="match status" value="3"/>
</dbReference>
<feature type="region of interest" description="Disordered" evidence="4">
    <location>
        <begin position="867"/>
        <end position="916"/>
    </location>
</feature>
<feature type="compositionally biased region" description="Low complexity" evidence="4">
    <location>
        <begin position="91"/>
        <end position="106"/>
    </location>
</feature>
<evidence type="ECO:0000313" key="6">
    <source>
        <dbReference type="EMBL" id="KAJ6641439.1"/>
    </source>
</evidence>
<dbReference type="Gene3D" id="2.30.30.40">
    <property type="entry name" value="SH3 Domains"/>
    <property type="match status" value="3"/>
</dbReference>
<evidence type="ECO:0000256" key="4">
    <source>
        <dbReference type="SAM" id="MobiDB-lite"/>
    </source>
</evidence>
<proteinExistence type="predicted"/>
<evidence type="ECO:0000256" key="1">
    <source>
        <dbReference type="ARBA" id="ARBA00022443"/>
    </source>
</evidence>
<dbReference type="PANTHER" id="PTHR14167:SF116">
    <property type="entry name" value="CAP, ISOFORM AC"/>
    <property type="match status" value="1"/>
</dbReference>
<evidence type="ECO:0000256" key="3">
    <source>
        <dbReference type="PROSITE-ProRule" id="PRU00192"/>
    </source>
</evidence>
<dbReference type="OrthoDB" id="19092at2759"/>
<dbReference type="InterPro" id="IPR050384">
    <property type="entry name" value="Endophilin_SH3RF"/>
</dbReference>
<comment type="caution">
    <text evidence="6">The sequence shown here is derived from an EMBL/GenBank/DDBJ whole genome shotgun (WGS) entry which is preliminary data.</text>
</comment>
<dbReference type="EMBL" id="WJQU01000002">
    <property type="protein sequence ID" value="KAJ6641439.1"/>
    <property type="molecule type" value="Genomic_DNA"/>
</dbReference>
<dbReference type="SMART" id="SM00326">
    <property type="entry name" value="SH3"/>
    <property type="match status" value="3"/>
</dbReference>
<feature type="region of interest" description="Disordered" evidence="4">
    <location>
        <begin position="1212"/>
        <end position="1240"/>
    </location>
</feature>
<organism evidence="6 7">
    <name type="scientific">Pseudolycoriella hygida</name>
    <dbReference type="NCBI Taxonomy" id="35572"/>
    <lineage>
        <taxon>Eukaryota</taxon>
        <taxon>Metazoa</taxon>
        <taxon>Ecdysozoa</taxon>
        <taxon>Arthropoda</taxon>
        <taxon>Hexapoda</taxon>
        <taxon>Insecta</taxon>
        <taxon>Pterygota</taxon>
        <taxon>Neoptera</taxon>
        <taxon>Endopterygota</taxon>
        <taxon>Diptera</taxon>
        <taxon>Nematocera</taxon>
        <taxon>Sciaroidea</taxon>
        <taxon>Sciaridae</taxon>
        <taxon>Pseudolycoriella</taxon>
    </lineage>
</organism>
<evidence type="ECO:0000256" key="2">
    <source>
        <dbReference type="ARBA" id="ARBA00022737"/>
    </source>
</evidence>
<evidence type="ECO:0000313" key="7">
    <source>
        <dbReference type="Proteomes" id="UP001151699"/>
    </source>
</evidence>
<feature type="compositionally biased region" description="Polar residues" evidence="4">
    <location>
        <begin position="69"/>
        <end position="89"/>
    </location>
</feature>
<keyword evidence="1 3" id="KW-0728">SH3 domain</keyword>
<dbReference type="FunFam" id="2.30.30.40:FF:000001">
    <property type="entry name" value="Sorbin and SH3 domain-containing protein 1 isoform 2"/>
    <property type="match status" value="1"/>
</dbReference>
<reference evidence="6" key="1">
    <citation type="submission" date="2022-07" db="EMBL/GenBank/DDBJ databases">
        <authorList>
            <person name="Trinca V."/>
            <person name="Uliana J.V.C."/>
            <person name="Torres T.T."/>
            <person name="Ward R.J."/>
            <person name="Monesi N."/>
        </authorList>
    </citation>
    <scope>NUCLEOTIDE SEQUENCE</scope>
    <source>
        <strain evidence="6">HSMRA1968</strain>
        <tissue evidence="6">Whole embryos</tissue>
    </source>
</reference>
<evidence type="ECO:0000259" key="5">
    <source>
        <dbReference type="PROSITE" id="PS50002"/>
    </source>
</evidence>